<evidence type="ECO:0000313" key="14">
    <source>
        <dbReference type="EMBL" id="CEQ05272.1"/>
    </source>
</evidence>
<dbReference type="InterPro" id="IPR005854">
    <property type="entry name" value="PurF"/>
</dbReference>
<comment type="function">
    <text evidence="7">Catalyzes the formation of phosphoribosylamine from phosphoribosylpyrophosphate (PRPP) and glutamine.</text>
</comment>
<dbReference type="GO" id="GO:0009113">
    <property type="term" value="P:purine nucleobase biosynthetic process"/>
    <property type="evidence" value="ECO:0007669"/>
    <property type="project" value="UniProtKB-UniRule"/>
</dbReference>
<dbReference type="Gene3D" id="3.60.20.10">
    <property type="entry name" value="Glutamine Phosphoribosylpyrophosphate, subunit 1, domain 1"/>
    <property type="match status" value="1"/>
</dbReference>
<dbReference type="InterPro" id="IPR035584">
    <property type="entry name" value="PurF_N"/>
</dbReference>
<comment type="catalytic activity">
    <reaction evidence="7 8">
        <text>5-phospho-beta-D-ribosylamine + L-glutamate + diphosphate = 5-phospho-alpha-D-ribose 1-diphosphate + L-glutamine + H2O</text>
        <dbReference type="Rhea" id="RHEA:14905"/>
        <dbReference type="ChEBI" id="CHEBI:15377"/>
        <dbReference type="ChEBI" id="CHEBI:29985"/>
        <dbReference type="ChEBI" id="CHEBI:33019"/>
        <dbReference type="ChEBI" id="CHEBI:58017"/>
        <dbReference type="ChEBI" id="CHEBI:58359"/>
        <dbReference type="ChEBI" id="CHEBI:58681"/>
        <dbReference type="EC" id="2.4.2.14"/>
    </reaction>
</comment>
<comment type="cofactor">
    <cofactor evidence="7 11">
        <name>[4Fe-4S] cluster</name>
        <dbReference type="ChEBI" id="CHEBI:49883"/>
    </cofactor>
    <text evidence="7 11">Binds 1 [4Fe-4S] cluster per subunit.</text>
</comment>
<dbReference type="SUPFAM" id="SSF56235">
    <property type="entry name" value="N-terminal nucleophile aminohydrolases (Ntn hydrolases)"/>
    <property type="match status" value="1"/>
</dbReference>
<accession>A0A0A1SAN3</accession>
<evidence type="ECO:0000256" key="3">
    <source>
        <dbReference type="ARBA" id="ARBA00022676"/>
    </source>
</evidence>
<feature type="binding site" evidence="7 10">
    <location>
        <position position="349"/>
    </location>
    <ligand>
        <name>Mg(2+)</name>
        <dbReference type="ChEBI" id="CHEBI:18420"/>
    </ligand>
</feature>
<sequence>MCGVVGICSNKDISKELYYSLYSIQHRGQESCGISVLNGNQINFKKDMGLVGDVFKSSELEKLKGNIGIGHVRYSTAGGSSLSNCQPLVGRCRKRQLSIAHNGNLVNANYLRNMLEEEGYMLQSDSDTEAILCILARYYKGDIVESLKITMDYIKGAYSLVIASSENELVAVRDPHGFRPLLLGKKDDTYIVASENCAINILGGEVLRDIEPGEIIVIKDNKLKSYHYRENYKPIKASCIFEHIYFARNDATIDNVNAYEFRVKCGEILAQDENINADIVVPVPDSGWAGAIGYSNASKIKLTEGLVKNRYVGRTFIKPTQEEREIGVKIKLNPLMNVVKDKSIVLVDDSVVRGTTSRQIVKSLRDAGAKEIHLRITSPEVTHSCYYGIDTPHRSNLIASKYDLEEIRDYIGCDTLKFLSIEGTLEATENKSTFCKACFDGKYPVEKIDEGELVSC</sequence>
<evidence type="ECO:0000259" key="12">
    <source>
        <dbReference type="PROSITE" id="PS51278"/>
    </source>
</evidence>
<reference evidence="14 16" key="2">
    <citation type="submission" date="2015-01" db="EMBL/GenBank/DDBJ databases">
        <authorList>
            <person name="Aslett A.Martin."/>
            <person name="De Silva Nishadi"/>
        </authorList>
    </citation>
    <scope>NUCLEOTIDE SEQUENCE [LARGE SCALE GENOMIC DNA]</scope>
    <source>
        <strain evidence="14 16">R28058</strain>
    </source>
</reference>
<proteinExistence type="inferred from homology"/>
<dbReference type="Gene3D" id="3.40.50.2020">
    <property type="match status" value="1"/>
</dbReference>
<evidence type="ECO:0000256" key="4">
    <source>
        <dbReference type="ARBA" id="ARBA00022679"/>
    </source>
</evidence>
<dbReference type="EC" id="2.4.2.14" evidence="7"/>
<gene>
    <name evidence="7 14" type="primary">purF</name>
    <name evidence="13" type="ORF">ATCC9714_30321</name>
    <name evidence="14" type="ORF">R28058_29891</name>
</gene>
<feature type="binding site" evidence="7 11">
    <location>
        <position position="438"/>
    </location>
    <ligand>
        <name>[4Fe-4S] cluster</name>
        <dbReference type="ChEBI" id="CHEBI:49883"/>
    </ligand>
</feature>
<dbReference type="RefSeq" id="WP_054630702.1">
    <property type="nucleotide sequence ID" value="NZ_BDJI01000002.1"/>
</dbReference>
<dbReference type="InterPro" id="IPR029057">
    <property type="entry name" value="PRTase-like"/>
</dbReference>
<feature type="binding site" evidence="7 10">
    <location>
        <position position="348"/>
    </location>
    <ligand>
        <name>Mg(2+)</name>
        <dbReference type="ChEBI" id="CHEBI:18420"/>
    </ligand>
</feature>
<dbReference type="GO" id="GO:0051539">
    <property type="term" value="F:4 iron, 4 sulfur cluster binding"/>
    <property type="evidence" value="ECO:0007669"/>
    <property type="project" value="UniProtKB-KW"/>
</dbReference>
<evidence type="ECO:0000256" key="9">
    <source>
        <dbReference type="PIRSR" id="PIRSR000485-1"/>
    </source>
</evidence>
<keyword evidence="6 7" id="KW-0315">Glutamine amidotransferase</keyword>
<dbReference type="PIRSF" id="PIRSF000485">
    <property type="entry name" value="Amd_phspho_trans"/>
    <property type="match status" value="1"/>
</dbReference>
<dbReference type="EMBL" id="LN679998">
    <property type="protein sequence ID" value="CEJ75144.1"/>
    <property type="molecule type" value="Genomic_DNA"/>
</dbReference>
<dbReference type="GO" id="GO:0006189">
    <property type="term" value="P:'de novo' IMP biosynthetic process"/>
    <property type="evidence" value="ECO:0007669"/>
    <property type="project" value="UniProtKB-UniRule"/>
</dbReference>
<dbReference type="Proteomes" id="UP000049127">
    <property type="component" value="Unassembled WGS sequence"/>
</dbReference>
<protein>
    <recommendedName>
        <fullName evidence="7">Amidophosphoribosyltransferase</fullName>
        <shortName evidence="7">ATase</shortName>
        <ecNumber evidence="7">2.4.2.14</ecNumber>
    </recommendedName>
    <alternativeName>
        <fullName evidence="7">Glutamine phosphoribosylpyrophosphate amidotransferase</fullName>
        <shortName evidence="7">GPATase</shortName>
    </alternativeName>
</protein>
<feature type="binding site" evidence="7 11">
    <location>
        <position position="435"/>
    </location>
    <ligand>
        <name>[4Fe-4S] cluster</name>
        <dbReference type="ChEBI" id="CHEBI:49883"/>
    </ligand>
</feature>
<dbReference type="Proteomes" id="UP000032811">
    <property type="component" value="Chromosome 1"/>
</dbReference>
<keyword evidence="7 11" id="KW-0408">Iron</keyword>
<dbReference type="GO" id="GO:0000287">
    <property type="term" value="F:magnesium ion binding"/>
    <property type="evidence" value="ECO:0007669"/>
    <property type="project" value="UniProtKB-UniRule"/>
</dbReference>
<organism evidence="14 16">
    <name type="scientific">Paraclostridium sordellii</name>
    <name type="common">Clostridium sordellii</name>
    <dbReference type="NCBI Taxonomy" id="1505"/>
    <lineage>
        <taxon>Bacteria</taxon>
        <taxon>Bacillati</taxon>
        <taxon>Bacillota</taxon>
        <taxon>Clostridia</taxon>
        <taxon>Peptostreptococcales</taxon>
        <taxon>Peptostreptococcaceae</taxon>
        <taxon>Paraclostridium</taxon>
    </lineage>
</organism>
<evidence type="ECO:0000256" key="1">
    <source>
        <dbReference type="ARBA" id="ARBA00005209"/>
    </source>
</evidence>
<dbReference type="SUPFAM" id="SSF53271">
    <property type="entry name" value="PRTase-like"/>
    <property type="match status" value="1"/>
</dbReference>
<keyword evidence="7 10" id="KW-0460">Magnesium</keyword>
<keyword evidence="3 7" id="KW-0328">Glycosyltransferase</keyword>
<dbReference type="GeneID" id="97538857"/>
<keyword evidence="4 7" id="KW-0808">Transferase</keyword>
<evidence type="ECO:0000256" key="10">
    <source>
        <dbReference type="PIRSR" id="PIRSR000485-2"/>
    </source>
</evidence>
<evidence type="ECO:0000256" key="7">
    <source>
        <dbReference type="HAMAP-Rule" id="MF_01931"/>
    </source>
</evidence>
<dbReference type="GO" id="GO:0004044">
    <property type="term" value="F:amidophosphoribosyltransferase activity"/>
    <property type="evidence" value="ECO:0007669"/>
    <property type="project" value="UniProtKB-UniRule"/>
</dbReference>
<dbReference type="EMBL" id="CEKZ01000024">
    <property type="protein sequence ID" value="CEQ05272.1"/>
    <property type="molecule type" value="Genomic_DNA"/>
</dbReference>
<evidence type="ECO:0000313" key="15">
    <source>
        <dbReference type="Proteomes" id="UP000032811"/>
    </source>
</evidence>
<keyword evidence="7 10" id="KW-0479">Metal-binding</keyword>
<dbReference type="AlphaFoldDB" id="A0A0A1SAN3"/>
<dbReference type="Pfam" id="PF13522">
    <property type="entry name" value="GATase_6"/>
    <property type="match status" value="1"/>
</dbReference>
<evidence type="ECO:0000256" key="2">
    <source>
        <dbReference type="ARBA" id="ARBA00010138"/>
    </source>
</evidence>
<dbReference type="InterPro" id="IPR000836">
    <property type="entry name" value="PRTase_dom"/>
</dbReference>
<feature type="active site" description="Nucleophile" evidence="7 9">
    <location>
        <position position="2"/>
    </location>
</feature>
<feature type="domain" description="Glutamine amidotransferase type-2" evidence="12">
    <location>
        <begin position="2"/>
        <end position="221"/>
    </location>
</feature>
<evidence type="ECO:0000256" key="11">
    <source>
        <dbReference type="PIRSR" id="PIRSR000485-3"/>
    </source>
</evidence>
<dbReference type="NCBIfam" id="TIGR01134">
    <property type="entry name" value="purF"/>
    <property type="match status" value="1"/>
</dbReference>
<dbReference type="CDD" id="cd06223">
    <property type="entry name" value="PRTases_typeI"/>
    <property type="match status" value="1"/>
</dbReference>
<dbReference type="HAMAP" id="MF_01931">
    <property type="entry name" value="PurF"/>
    <property type="match status" value="1"/>
</dbReference>
<feature type="binding site" evidence="7 10">
    <location>
        <position position="286"/>
    </location>
    <ligand>
        <name>Mg(2+)</name>
        <dbReference type="ChEBI" id="CHEBI:18420"/>
    </ligand>
</feature>
<feature type="binding site" evidence="7 11">
    <location>
        <position position="239"/>
    </location>
    <ligand>
        <name>[4Fe-4S] cluster</name>
        <dbReference type="ChEBI" id="CHEBI:49883"/>
    </ligand>
</feature>
<dbReference type="InterPro" id="IPR017932">
    <property type="entry name" value="GATase_2_dom"/>
</dbReference>
<dbReference type="CDD" id="cd00715">
    <property type="entry name" value="GPATase_N"/>
    <property type="match status" value="1"/>
</dbReference>
<keyword evidence="15" id="KW-1185">Reference proteome</keyword>
<name>A0A0A1SAN3_PARSO</name>
<evidence type="ECO:0000256" key="8">
    <source>
        <dbReference type="PIRNR" id="PIRNR000485"/>
    </source>
</evidence>
<evidence type="ECO:0000313" key="13">
    <source>
        <dbReference type="EMBL" id="CEJ75144.1"/>
    </source>
</evidence>
<keyword evidence="7 11" id="KW-0411">Iron-sulfur</keyword>
<reference evidence="13 15" key="1">
    <citation type="submission" date="2014-11" db="EMBL/GenBank/DDBJ databases">
        <authorList>
            <person name="Aslett M.A."/>
            <person name="De Silva N."/>
        </authorList>
    </citation>
    <scope>NUCLEOTIDE SEQUENCE [LARGE SCALE GENOMIC DNA]</scope>
    <source>
        <strain evidence="13 15">ATCC9714</strain>
    </source>
</reference>
<dbReference type="OrthoDB" id="9801213at2"/>
<dbReference type="InterPro" id="IPR029055">
    <property type="entry name" value="Ntn_hydrolases_N"/>
</dbReference>
<comment type="pathway">
    <text evidence="1 7 8">Purine metabolism; IMP biosynthesis via de novo pathway; N(1)-(5-phospho-D-ribosyl)glycinamide from 5-phospho-alpha-D-ribose 1-diphosphate: step 1/2.</text>
</comment>
<dbReference type="PROSITE" id="PS51278">
    <property type="entry name" value="GATASE_TYPE_2"/>
    <property type="match status" value="1"/>
</dbReference>
<dbReference type="UniPathway" id="UPA00074">
    <property type="reaction ID" value="UER00124"/>
</dbReference>
<comment type="cofactor">
    <cofactor evidence="7 10">
        <name>Mg(2+)</name>
        <dbReference type="ChEBI" id="CHEBI:18420"/>
    </cofactor>
    <text evidence="7 10">Binds 1 Mg(2+) ion per subunit.</text>
</comment>
<feature type="binding site" evidence="7 11">
    <location>
        <position position="385"/>
    </location>
    <ligand>
        <name>[4Fe-4S] cluster</name>
        <dbReference type="ChEBI" id="CHEBI:49883"/>
    </ligand>
</feature>
<evidence type="ECO:0000256" key="5">
    <source>
        <dbReference type="ARBA" id="ARBA00022755"/>
    </source>
</evidence>
<keyword evidence="5 7" id="KW-0658">Purine biosynthesis</keyword>
<evidence type="ECO:0000256" key="6">
    <source>
        <dbReference type="ARBA" id="ARBA00022962"/>
    </source>
</evidence>
<dbReference type="PANTHER" id="PTHR11907">
    <property type="entry name" value="AMIDOPHOSPHORIBOSYLTRANSFERASE"/>
    <property type="match status" value="1"/>
</dbReference>
<comment type="similarity">
    <text evidence="2 7 8">In the C-terminal section; belongs to the purine/pyrimidine phosphoribosyltransferase family.</text>
</comment>
<keyword evidence="7" id="KW-0004">4Fe-4S</keyword>
<evidence type="ECO:0000313" key="16">
    <source>
        <dbReference type="Proteomes" id="UP000049127"/>
    </source>
</evidence>